<dbReference type="SUPFAM" id="SSF50037">
    <property type="entry name" value="C-terminal domain of transcriptional repressors"/>
    <property type="match status" value="1"/>
</dbReference>
<dbReference type="Pfam" id="PF01325">
    <property type="entry name" value="Fe_dep_repress"/>
    <property type="match status" value="1"/>
</dbReference>
<evidence type="ECO:0000256" key="5">
    <source>
        <dbReference type="ARBA" id="ARBA00023125"/>
    </source>
</evidence>
<dbReference type="PANTHER" id="PTHR33238">
    <property type="entry name" value="IRON (METAL) DEPENDENT REPRESSOR, DTXR FAMILY"/>
    <property type="match status" value="1"/>
</dbReference>
<evidence type="ECO:0000256" key="4">
    <source>
        <dbReference type="ARBA" id="ARBA00023015"/>
    </source>
</evidence>
<sequence>MKENLRPLPYASDMAGARAKEFHPAFEEYCEAIWELREDEIDVIQARIAERVEVSRPAVSEMIRRMEQEQLLIVSDKITLTETGMALAERVVRRHRLAERFLTDILDLSWADAHLEAGKWEHVISESVEIALARVLGDPTTCPHGNPIPGANYEAPDSYPLRAVPVGSAFTVSRIPEELEFTPGLLDFLEENSLLPGHSGVLTALSPDGTATVNIDGQHVGIGSFAAERILVIA</sequence>
<evidence type="ECO:0000256" key="1">
    <source>
        <dbReference type="ARBA" id="ARBA00004496"/>
    </source>
</evidence>
<comment type="subcellular location">
    <subcellularLocation>
        <location evidence="1">Cytoplasm</location>
    </subcellularLocation>
</comment>
<dbReference type="GO" id="GO:0046914">
    <property type="term" value="F:transition metal ion binding"/>
    <property type="evidence" value="ECO:0007669"/>
    <property type="project" value="InterPro"/>
</dbReference>
<keyword evidence="5" id="KW-0238">DNA-binding</keyword>
<dbReference type="InterPro" id="IPR036421">
    <property type="entry name" value="Fe_dep_repressor_sf"/>
</dbReference>
<dbReference type="GO" id="GO:0003700">
    <property type="term" value="F:DNA-binding transcription factor activity"/>
    <property type="evidence" value="ECO:0007669"/>
    <property type="project" value="InterPro"/>
</dbReference>
<dbReference type="InterPro" id="IPR036388">
    <property type="entry name" value="WH-like_DNA-bd_sf"/>
</dbReference>
<dbReference type="Gene3D" id="1.10.10.10">
    <property type="entry name" value="Winged helix-like DNA-binding domain superfamily/Winged helix DNA-binding domain"/>
    <property type="match status" value="1"/>
</dbReference>
<dbReference type="InterPro" id="IPR008988">
    <property type="entry name" value="Transcriptional_repressor_C"/>
</dbReference>
<evidence type="ECO:0000256" key="2">
    <source>
        <dbReference type="ARBA" id="ARBA00007871"/>
    </source>
</evidence>
<dbReference type="InterPro" id="IPR036390">
    <property type="entry name" value="WH_DNA-bd_sf"/>
</dbReference>
<dbReference type="SMART" id="SM00529">
    <property type="entry name" value="HTH_DTXR"/>
    <property type="match status" value="1"/>
</dbReference>
<dbReference type="Pfam" id="PF02742">
    <property type="entry name" value="Fe_dep_repr_C"/>
    <property type="match status" value="1"/>
</dbReference>
<dbReference type="InterPro" id="IPR050536">
    <property type="entry name" value="DtxR_MntR_Metal-Reg"/>
</dbReference>
<evidence type="ECO:0000256" key="3">
    <source>
        <dbReference type="ARBA" id="ARBA00011738"/>
    </source>
</evidence>
<comment type="subunit">
    <text evidence="3">Homodimer.</text>
</comment>
<dbReference type="SUPFAM" id="SSF47979">
    <property type="entry name" value="Iron-dependent repressor protein, dimerization domain"/>
    <property type="match status" value="1"/>
</dbReference>
<dbReference type="InterPro" id="IPR022689">
    <property type="entry name" value="Iron_dep_repressor"/>
</dbReference>
<feature type="domain" description="HTH dtxR-type" evidence="7">
    <location>
        <begin position="22"/>
        <end position="81"/>
    </location>
</feature>
<keyword evidence="4" id="KW-0805">Transcription regulation</keyword>
<evidence type="ECO:0000256" key="6">
    <source>
        <dbReference type="ARBA" id="ARBA00023163"/>
    </source>
</evidence>
<comment type="similarity">
    <text evidence="2">Belongs to the DtxR/MntR family.</text>
</comment>
<dbReference type="InterPro" id="IPR001367">
    <property type="entry name" value="Fe_dep_repressor"/>
</dbReference>
<reference evidence="8" key="1">
    <citation type="submission" date="2020-05" db="EMBL/GenBank/DDBJ databases">
        <authorList>
            <person name="Chiriac C."/>
            <person name="Salcher M."/>
            <person name="Ghai R."/>
            <person name="Kavagutti S V."/>
        </authorList>
    </citation>
    <scope>NUCLEOTIDE SEQUENCE</scope>
</reference>
<accession>A0A6J6QMT2</accession>
<dbReference type="GO" id="GO:0046983">
    <property type="term" value="F:protein dimerization activity"/>
    <property type="evidence" value="ECO:0007669"/>
    <property type="project" value="InterPro"/>
</dbReference>
<dbReference type="SUPFAM" id="SSF46785">
    <property type="entry name" value="Winged helix' DNA-binding domain"/>
    <property type="match status" value="1"/>
</dbReference>
<evidence type="ECO:0000259" key="7">
    <source>
        <dbReference type="PROSITE" id="PS50944"/>
    </source>
</evidence>
<dbReference type="PANTHER" id="PTHR33238:SF10">
    <property type="entry name" value="IRON-DEPENDENT REPRESSOR IDER"/>
    <property type="match status" value="1"/>
</dbReference>
<proteinExistence type="inferred from homology"/>
<gene>
    <name evidence="8" type="ORF">UFOPK2582_01471</name>
    <name evidence="9" type="ORF">UFOPK4173_01790</name>
</gene>
<dbReference type="InterPro" id="IPR022687">
    <property type="entry name" value="HTH_DTXR"/>
</dbReference>
<keyword evidence="6" id="KW-0804">Transcription</keyword>
<dbReference type="EMBL" id="CAFBPW010000277">
    <property type="protein sequence ID" value="CAB5040235.1"/>
    <property type="molecule type" value="Genomic_DNA"/>
</dbReference>
<dbReference type="PROSITE" id="PS50944">
    <property type="entry name" value="HTH_DTXR"/>
    <property type="match status" value="1"/>
</dbReference>
<organism evidence="8">
    <name type="scientific">freshwater metagenome</name>
    <dbReference type="NCBI Taxonomy" id="449393"/>
    <lineage>
        <taxon>unclassified sequences</taxon>
        <taxon>metagenomes</taxon>
        <taxon>ecological metagenomes</taxon>
    </lineage>
</organism>
<dbReference type="GO" id="GO:0003677">
    <property type="term" value="F:DNA binding"/>
    <property type="evidence" value="ECO:0007669"/>
    <property type="project" value="UniProtKB-KW"/>
</dbReference>
<evidence type="ECO:0000313" key="9">
    <source>
        <dbReference type="EMBL" id="CAB5040235.1"/>
    </source>
</evidence>
<dbReference type="EMBL" id="CAEZXS010000219">
    <property type="protein sequence ID" value="CAB4711962.1"/>
    <property type="molecule type" value="Genomic_DNA"/>
</dbReference>
<dbReference type="GO" id="GO:0045892">
    <property type="term" value="P:negative regulation of DNA-templated transcription"/>
    <property type="evidence" value="ECO:0007669"/>
    <property type="project" value="TreeGrafter"/>
</dbReference>
<name>A0A6J6QMT2_9ZZZZ</name>
<protein>
    <submittedName>
        <fullName evidence="8">Unannotated protein</fullName>
    </submittedName>
</protein>
<dbReference type="AlphaFoldDB" id="A0A6J6QMT2"/>
<evidence type="ECO:0000313" key="8">
    <source>
        <dbReference type="EMBL" id="CAB4711962.1"/>
    </source>
</evidence>
<dbReference type="GO" id="GO:0005737">
    <property type="term" value="C:cytoplasm"/>
    <property type="evidence" value="ECO:0007669"/>
    <property type="project" value="UniProtKB-SubCell"/>
</dbReference>